<evidence type="ECO:0000256" key="5">
    <source>
        <dbReference type="ARBA" id="ARBA00022989"/>
    </source>
</evidence>
<dbReference type="AlphaFoldDB" id="A0A387BQI8"/>
<organism evidence="10 11">
    <name type="scientific">Gryllotalpicola protaetiae</name>
    <dbReference type="NCBI Taxonomy" id="2419771"/>
    <lineage>
        <taxon>Bacteria</taxon>
        <taxon>Bacillati</taxon>
        <taxon>Actinomycetota</taxon>
        <taxon>Actinomycetes</taxon>
        <taxon>Micrococcales</taxon>
        <taxon>Microbacteriaceae</taxon>
        <taxon>Gryllotalpicola</taxon>
    </lineage>
</organism>
<evidence type="ECO:0000256" key="8">
    <source>
        <dbReference type="ARBA" id="ARBA00023303"/>
    </source>
</evidence>
<dbReference type="PANTHER" id="PTHR30266">
    <property type="entry name" value="MECHANOSENSITIVE CHANNEL MSCL"/>
    <property type="match status" value="1"/>
</dbReference>
<keyword evidence="11" id="KW-1185">Reference proteome</keyword>
<dbReference type="InterPro" id="IPR001185">
    <property type="entry name" value="MS_channel"/>
</dbReference>
<name>A0A387BQI8_9MICO</name>
<dbReference type="HAMAP" id="MF_00115">
    <property type="entry name" value="MscL"/>
    <property type="match status" value="1"/>
</dbReference>
<comment type="subunit">
    <text evidence="9">Homopentamer.</text>
</comment>
<evidence type="ECO:0000256" key="3">
    <source>
        <dbReference type="ARBA" id="ARBA00022475"/>
    </source>
</evidence>
<accession>A0A387BQI8</accession>
<protein>
    <recommendedName>
        <fullName evidence="9">Large-conductance mechanosensitive channel</fullName>
    </recommendedName>
</protein>
<proteinExistence type="inferred from homology"/>
<dbReference type="SUPFAM" id="SSF81330">
    <property type="entry name" value="Gated mechanosensitive channel"/>
    <property type="match status" value="1"/>
</dbReference>
<dbReference type="Proteomes" id="UP000275069">
    <property type="component" value="Chromosome"/>
</dbReference>
<dbReference type="PANTHER" id="PTHR30266:SF2">
    <property type="entry name" value="LARGE-CONDUCTANCE MECHANOSENSITIVE CHANNEL"/>
    <property type="match status" value="1"/>
</dbReference>
<keyword evidence="8 9" id="KW-0407">Ion channel</keyword>
<keyword evidence="5 9" id="KW-1133">Transmembrane helix</keyword>
<evidence type="ECO:0000313" key="11">
    <source>
        <dbReference type="Proteomes" id="UP000275069"/>
    </source>
</evidence>
<dbReference type="Pfam" id="PF01741">
    <property type="entry name" value="MscL"/>
    <property type="match status" value="1"/>
</dbReference>
<dbReference type="OrthoDB" id="9810350at2"/>
<dbReference type="RefSeq" id="WP_120788891.1">
    <property type="nucleotide sequence ID" value="NZ_CP032624.1"/>
</dbReference>
<dbReference type="InterPro" id="IPR037673">
    <property type="entry name" value="MSC/AndL"/>
</dbReference>
<feature type="transmembrane region" description="Helical" evidence="9">
    <location>
        <begin position="12"/>
        <end position="35"/>
    </location>
</feature>
<dbReference type="NCBIfam" id="TIGR00220">
    <property type="entry name" value="mscL"/>
    <property type="match status" value="1"/>
</dbReference>
<keyword evidence="3 9" id="KW-1003">Cell membrane</keyword>
<comment type="subcellular location">
    <subcellularLocation>
        <location evidence="9">Cell membrane</location>
        <topology evidence="9">Multi-pass membrane protein</topology>
    </subcellularLocation>
    <subcellularLocation>
        <location evidence="1">Membrane</location>
        <topology evidence="1">Multi-pass membrane protein</topology>
    </subcellularLocation>
</comment>
<gene>
    <name evidence="9 10" type="primary">mscL</name>
    <name evidence="10" type="ORF">D7I44_07320</name>
</gene>
<dbReference type="GO" id="GO:0005886">
    <property type="term" value="C:plasma membrane"/>
    <property type="evidence" value="ECO:0007669"/>
    <property type="project" value="UniProtKB-SubCell"/>
</dbReference>
<sequence length="145" mass="15235">MLKGFKEFLSQGNVIDLAVAVVIGTAFTALVTAVVTKIINPLISAVFNANSLDKALAVDIPTASGGHSTLYFGAVIGAVVNFVIIAAVVYFAFVVPLQALLKRRAAAVEPAEGAPTGPSDIELLTQIRDLLAIRTDFSTNRHRAD</sequence>
<dbReference type="Gene3D" id="1.10.1200.120">
    <property type="entry name" value="Large-conductance mechanosensitive channel, MscL, domain 1"/>
    <property type="match status" value="1"/>
</dbReference>
<evidence type="ECO:0000256" key="1">
    <source>
        <dbReference type="ARBA" id="ARBA00004141"/>
    </source>
</evidence>
<comment type="similarity">
    <text evidence="9">Belongs to the MscL family.</text>
</comment>
<keyword evidence="6 9" id="KW-0406">Ion transport</keyword>
<dbReference type="EMBL" id="CP032624">
    <property type="protein sequence ID" value="AYG03359.1"/>
    <property type="molecule type" value="Genomic_DNA"/>
</dbReference>
<reference evidence="10 11" key="1">
    <citation type="submission" date="2018-09" db="EMBL/GenBank/DDBJ databases">
        <title>Genome sequencing of strain 2DFW10M-5.</title>
        <authorList>
            <person name="Heo J."/>
            <person name="Kim S.-J."/>
            <person name="Kwon S.-W."/>
        </authorList>
    </citation>
    <scope>NUCLEOTIDE SEQUENCE [LARGE SCALE GENOMIC DNA]</scope>
    <source>
        <strain evidence="10 11">2DFW10M-5</strain>
    </source>
</reference>
<evidence type="ECO:0000313" key="10">
    <source>
        <dbReference type="EMBL" id="AYG03359.1"/>
    </source>
</evidence>
<evidence type="ECO:0000256" key="2">
    <source>
        <dbReference type="ARBA" id="ARBA00022448"/>
    </source>
</evidence>
<evidence type="ECO:0000256" key="9">
    <source>
        <dbReference type="HAMAP-Rule" id="MF_00115"/>
    </source>
</evidence>
<evidence type="ECO:0000256" key="7">
    <source>
        <dbReference type="ARBA" id="ARBA00023136"/>
    </source>
</evidence>
<evidence type="ECO:0000256" key="6">
    <source>
        <dbReference type="ARBA" id="ARBA00023065"/>
    </source>
</evidence>
<keyword evidence="7 9" id="KW-0472">Membrane</keyword>
<keyword evidence="4 9" id="KW-0812">Transmembrane</keyword>
<dbReference type="GO" id="GO:0008381">
    <property type="term" value="F:mechanosensitive monoatomic ion channel activity"/>
    <property type="evidence" value="ECO:0007669"/>
    <property type="project" value="UniProtKB-UniRule"/>
</dbReference>
<feature type="transmembrane region" description="Helical" evidence="9">
    <location>
        <begin position="70"/>
        <end position="95"/>
    </location>
</feature>
<evidence type="ECO:0000256" key="4">
    <source>
        <dbReference type="ARBA" id="ARBA00022692"/>
    </source>
</evidence>
<dbReference type="KEGG" id="gry:D7I44_07320"/>
<dbReference type="InterPro" id="IPR036019">
    <property type="entry name" value="MscL_channel"/>
</dbReference>
<keyword evidence="2 9" id="KW-0813">Transport</keyword>
<comment type="function">
    <text evidence="9">Channel that opens in response to stretch forces in the membrane lipid bilayer. May participate in the regulation of osmotic pressure changes within the cell.</text>
</comment>